<dbReference type="EMBL" id="VDCQ01000028">
    <property type="protein sequence ID" value="TNJ64507.1"/>
    <property type="molecule type" value="Genomic_DNA"/>
</dbReference>
<name>A0A5C4T7Z0_9BACL</name>
<comment type="subcellular location">
    <subcellularLocation>
        <location evidence="1">Cell surface</location>
    </subcellularLocation>
</comment>
<organism evidence="4 5">
    <name type="scientific">Paenibacillus hemerocallicola</name>
    <dbReference type="NCBI Taxonomy" id="1172614"/>
    <lineage>
        <taxon>Bacteria</taxon>
        <taxon>Bacillati</taxon>
        <taxon>Bacillota</taxon>
        <taxon>Bacilli</taxon>
        <taxon>Bacillales</taxon>
        <taxon>Paenibacillaceae</taxon>
        <taxon>Paenibacillus</taxon>
    </lineage>
</organism>
<dbReference type="InterPro" id="IPR012902">
    <property type="entry name" value="N_methyl_site"/>
</dbReference>
<feature type="transmembrane region" description="Helical" evidence="3">
    <location>
        <begin position="21"/>
        <end position="48"/>
    </location>
</feature>
<evidence type="ECO:0000313" key="5">
    <source>
        <dbReference type="Proteomes" id="UP000307943"/>
    </source>
</evidence>
<keyword evidence="3" id="KW-0472">Membrane</keyword>
<accession>A0A5C4T7Z0</accession>
<dbReference type="GO" id="GO:0009986">
    <property type="term" value="C:cell surface"/>
    <property type="evidence" value="ECO:0007669"/>
    <property type="project" value="UniProtKB-SubCell"/>
</dbReference>
<dbReference type="Proteomes" id="UP000307943">
    <property type="component" value="Unassembled WGS sequence"/>
</dbReference>
<dbReference type="NCBIfam" id="TIGR02532">
    <property type="entry name" value="IV_pilin_GFxxxE"/>
    <property type="match status" value="1"/>
</dbReference>
<keyword evidence="3" id="KW-0812">Transmembrane</keyword>
<gene>
    <name evidence="4" type="ORF">FE784_19705</name>
</gene>
<comment type="caution">
    <text evidence="4">The sequence shown here is derived from an EMBL/GenBank/DDBJ whole genome shotgun (WGS) entry which is preliminary data.</text>
</comment>
<evidence type="ECO:0000313" key="4">
    <source>
        <dbReference type="EMBL" id="TNJ64507.1"/>
    </source>
</evidence>
<evidence type="ECO:0000256" key="2">
    <source>
        <dbReference type="ARBA" id="ARBA00023287"/>
    </source>
</evidence>
<keyword evidence="5" id="KW-1185">Reference proteome</keyword>
<evidence type="ECO:0000256" key="3">
    <source>
        <dbReference type="SAM" id="Phobius"/>
    </source>
</evidence>
<keyword evidence="3" id="KW-1133">Transmembrane helix</keyword>
<dbReference type="RefSeq" id="WP_139603944.1">
    <property type="nucleotide sequence ID" value="NZ_VDCQ01000028.1"/>
</dbReference>
<evidence type="ECO:0000256" key="1">
    <source>
        <dbReference type="ARBA" id="ARBA00004241"/>
    </source>
</evidence>
<keyword evidence="2" id="KW-0178">Competence</keyword>
<dbReference type="PROSITE" id="PS00409">
    <property type="entry name" value="PROKAR_NTER_METHYL"/>
    <property type="match status" value="1"/>
</dbReference>
<dbReference type="AlphaFoldDB" id="A0A5C4T7Z0"/>
<proteinExistence type="predicted"/>
<sequence>MTDKRTAGPFLRRMSGNERGVTLVELLAALTIAAIVLGVATSLLFSLLSGYRKSSDEYLLHADANRIANAISLGTASAQSATVQAGALVLQENGVSHKFVYDSSSRRLDLVRTQDAATTGFTLSDRVVSVVWSDGVAYADAGLAAIATTVYTGSVNSALELKVTLQHDGRSRTFVYPIKLLHTPSPSIPS</sequence>
<reference evidence="4 5" key="1">
    <citation type="submission" date="2019-05" db="EMBL/GenBank/DDBJ databases">
        <title>We sequenced the genome of Paenibacillus hemerocallicola KCTC 33185 for further insight into its adaptation and study the phylogeny of Paenibacillus.</title>
        <authorList>
            <person name="Narsing Rao M.P."/>
        </authorList>
    </citation>
    <scope>NUCLEOTIDE SEQUENCE [LARGE SCALE GENOMIC DNA]</scope>
    <source>
        <strain evidence="4 5">KCTC 33185</strain>
    </source>
</reference>
<dbReference type="Pfam" id="PF07963">
    <property type="entry name" value="N_methyl"/>
    <property type="match status" value="1"/>
</dbReference>
<dbReference type="GO" id="GO:0030420">
    <property type="term" value="P:establishment of competence for transformation"/>
    <property type="evidence" value="ECO:0007669"/>
    <property type="project" value="UniProtKB-KW"/>
</dbReference>
<protein>
    <submittedName>
        <fullName evidence="4">Prepilin-type N-terminal cleavage/methylation domain-containing protein</fullName>
    </submittedName>
</protein>